<protein>
    <submittedName>
        <fullName evidence="4">Pyrroloquinoline quinone biosynthesis peptide chaperone PqqD</fullName>
    </submittedName>
</protein>
<evidence type="ECO:0000256" key="3">
    <source>
        <dbReference type="ARBA" id="ARBA00022905"/>
    </source>
</evidence>
<evidence type="ECO:0000313" key="4">
    <source>
        <dbReference type="EMBL" id="MEJ2870584.1"/>
    </source>
</evidence>
<proteinExistence type="predicted"/>
<dbReference type="InterPro" id="IPR041881">
    <property type="entry name" value="PqqD_sf"/>
</dbReference>
<organism evidence="4 5">
    <name type="scientific">Actinomycetospora aurantiaca</name>
    <dbReference type="NCBI Taxonomy" id="3129233"/>
    <lineage>
        <taxon>Bacteria</taxon>
        <taxon>Bacillati</taxon>
        <taxon>Actinomycetota</taxon>
        <taxon>Actinomycetes</taxon>
        <taxon>Pseudonocardiales</taxon>
        <taxon>Pseudonocardiaceae</taxon>
        <taxon>Actinomycetospora</taxon>
    </lineage>
</organism>
<keyword evidence="3" id="KW-0884">PQQ biosynthesis</keyword>
<comment type="caution">
    <text evidence="4">The sequence shown here is derived from an EMBL/GenBank/DDBJ whole genome shotgun (WGS) entry which is preliminary data.</text>
</comment>
<dbReference type="RefSeq" id="WP_337697153.1">
    <property type="nucleotide sequence ID" value="NZ_JBBEGN010000014.1"/>
</dbReference>
<reference evidence="4 5" key="1">
    <citation type="submission" date="2024-03" db="EMBL/GenBank/DDBJ databases">
        <title>Actinomycetospora sp. OC33-EN08, a novel actinomycete isolated from wild orchid (Aerides multiflora).</title>
        <authorList>
            <person name="Suriyachadkun C."/>
        </authorList>
    </citation>
    <scope>NUCLEOTIDE SEQUENCE [LARGE SCALE GENOMIC DNA]</scope>
    <source>
        <strain evidence="4 5">OC33-EN08</strain>
    </source>
</reference>
<dbReference type="InterPro" id="IPR008792">
    <property type="entry name" value="PQQD"/>
</dbReference>
<dbReference type="Gene3D" id="1.10.10.1150">
    <property type="entry name" value="Coenzyme PQQ synthesis protein D (PqqD)"/>
    <property type="match status" value="1"/>
</dbReference>
<evidence type="ECO:0000256" key="2">
    <source>
        <dbReference type="ARBA" id="ARBA00011741"/>
    </source>
</evidence>
<keyword evidence="5" id="KW-1185">Reference proteome</keyword>
<gene>
    <name evidence="4" type="primary">pqqD</name>
    <name evidence="4" type="ORF">WCD74_22655</name>
</gene>
<dbReference type="Pfam" id="PF05402">
    <property type="entry name" value="PqqD"/>
    <property type="match status" value="1"/>
</dbReference>
<comment type="pathway">
    <text evidence="1">Cofactor biosynthesis; pyrroloquinoline quinone biosynthesis.</text>
</comment>
<dbReference type="InterPro" id="IPR022479">
    <property type="entry name" value="PqqD_bac"/>
</dbReference>
<dbReference type="NCBIfam" id="TIGR03859">
    <property type="entry name" value="PQQ_PqqD"/>
    <property type="match status" value="1"/>
</dbReference>
<dbReference type="EMBL" id="JBBEGN010000014">
    <property type="protein sequence ID" value="MEJ2870584.1"/>
    <property type="molecule type" value="Genomic_DNA"/>
</dbReference>
<sequence length="94" mass="10324">MTSPITTSGVPRLARGVKLRFDRSRERHVLLLPETVVVLNATGTAILELCDGQRTVADIVAALREQYADVPEGQVVAYLAKLAERRHLEITDGD</sequence>
<accession>A0ABU8MUC3</accession>
<name>A0ABU8MUC3_9PSEU</name>
<evidence type="ECO:0000313" key="5">
    <source>
        <dbReference type="Proteomes" id="UP001385809"/>
    </source>
</evidence>
<comment type="subunit">
    <text evidence="2">Monomer. Interacts with PqqE.</text>
</comment>
<evidence type="ECO:0000256" key="1">
    <source>
        <dbReference type="ARBA" id="ARBA00004886"/>
    </source>
</evidence>
<dbReference type="Proteomes" id="UP001385809">
    <property type="component" value="Unassembled WGS sequence"/>
</dbReference>